<dbReference type="Proteomes" id="UP001162164">
    <property type="component" value="Unassembled WGS sequence"/>
</dbReference>
<proteinExistence type="predicted"/>
<reference evidence="2" key="1">
    <citation type="journal article" date="2023" name="Insect Mol. Biol.">
        <title>Genome sequencing provides insights into the evolution of gene families encoding plant cell wall-degrading enzymes in longhorned beetles.</title>
        <authorList>
            <person name="Shin N.R."/>
            <person name="Okamura Y."/>
            <person name="Kirsch R."/>
            <person name="Pauchet Y."/>
        </authorList>
    </citation>
    <scope>NUCLEOTIDE SEQUENCE</scope>
    <source>
        <strain evidence="2">MMC_N1</strain>
    </source>
</reference>
<protein>
    <submittedName>
        <fullName evidence="2">Uncharacterized protein</fullName>
    </submittedName>
</protein>
<keyword evidence="3" id="KW-1185">Reference proteome</keyword>
<organism evidence="2 3">
    <name type="scientific">Molorchus minor</name>
    <dbReference type="NCBI Taxonomy" id="1323400"/>
    <lineage>
        <taxon>Eukaryota</taxon>
        <taxon>Metazoa</taxon>
        <taxon>Ecdysozoa</taxon>
        <taxon>Arthropoda</taxon>
        <taxon>Hexapoda</taxon>
        <taxon>Insecta</taxon>
        <taxon>Pterygota</taxon>
        <taxon>Neoptera</taxon>
        <taxon>Endopterygota</taxon>
        <taxon>Coleoptera</taxon>
        <taxon>Polyphaga</taxon>
        <taxon>Cucujiformia</taxon>
        <taxon>Chrysomeloidea</taxon>
        <taxon>Cerambycidae</taxon>
        <taxon>Lamiinae</taxon>
        <taxon>Monochamini</taxon>
        <taxon>Molorchus</taxon>
    </lineage>
</organism>
<gene>
    <name evidence="2" type="ORF">NQ317_011899</name>
</gene>
<dbReference type="EMBL" id="JAPWTJ010002987">
    <property type="protein sequence ID" value="KAJ8963756.1"/>
    <property type="molecule type" value="Genomic_DNA"/>
</dbReference>
<sequence length="135" mass="15370">MTAVIHEGDVCDTSRRKSNRSFVYITCAYEDTTCPTPHIFNNKKIKMSNANPLWASLIWLYPGLELFVVSAAAIWWKGILCYTVVVIYFQHHPSILDQISQVMPPYNWPRTHRTKTVFATADILLALPQPACVSN</sequence>
<keyword evidence="1" id="KW-0472">Membrane</keyword>
<evidence type="ECO:0000313" key="2">
    <source>
        <dbReference type="EMBL" id="KAJ8963756.1"/>
    </source>
</evidence>
<keyword evidence="1" id="KW-0812">Transmembrane</keyword>
<feature type="transmembrane region" description="Helical" evidence="1">
    <location>
        <begin position="53"/>
        <end position="76"/>
    </location>
</feature>
<name>A0ABQ9IS53_9CUCU</name>
<accession>A0ABQ9IS53</accession>
<comment type="caution">
    <text evidence="2">The sequence shown here is derived from an EMBL/GenBank/DDBJ whole genome shotgun (WGS) entry which is preliminary data.</text>
</comment>
<keyword evidence="1" id="KW-1133">Transmembrane helix</keyword>
<evidence type="ECO:0000256" key="1">
    <source>
        <dbReference type="SAM" id="Phobius"/>
    </source>
</evidence>
<evidence type="ECO:0000313" key="3">
    <source>
        <dbReference type="Proteomes" id="UP001162164"/>
    </source>
</evidence>